<dbReference type="KEGG" id="mnm:MNVM_02630"/>
<feature type="domain" description="DUF222" evidence="2">
    <location>
        <begin position="48"/>
        <end position="375"/>
    </location>
</feature>
<organism evidence="3 4">
    <name type="scientific">Mycobacterium novum</name>
    <dbReference type="NCBI Taxonomy" id="2492438"/>
    <lineage>
        <taxon>Bacteria</taxon>
        <taxon>Bacillati</taxon>
        <taxon>Actinomycetota</taxon>
        <taxon>Actinomycetes</taxon>
        <taxon>Mycobacteriales</taxon>
        <taxon>Mycobacteriaceae</taxon>
        <taxon>Mycobacterium</taxon>
    </lineage>
</organism>
<feature type="compositionally biased region" description="Basic and acidic residues" evidence="1">
    <location>
        <begin position="450"/>
        <end position="463"/>
    </location>
</feature>
<name>A0A7I7JJP8_9MYCO</name>
<dbReference type="RefSeq" id="WP_193465622.1">
    <property type="nucleotide sequence ID" value="NZ_AP022562.1"/>
</dbReference>
<gene>
    <name evidence="3" type="ORF">MNVM_02630</name>
</gene>
<evidence type="ECO:0000313" key="3">
    <source>
        <dbReference type="EMBL" id="BBX11182.1"/>
    </source>
</evidence>
<dbReference type="Proteomes" id="UP000466997">
    <property type="component" value="Chromosome"/>
</dbReference>
<dbReference type="AlphaFoldDB" id="A0A7I7JJP8"/>
<protein>
    <recommendedName>
        <fullName evidence="2">DUF222 domain-containing protein</fullName>
    </recommendedName>
</protein>
<sequence length="463" mass="50660">MSEPDQVLPPAAAARAAIRADLALIDDAQARLRRADTDIVGNAFRVEVAEHLETQHRVNRGLSYRIFGEIADPADGPEDPRLPADTKITDLLWSRLRITRAEVRRRFRIAARIRPRRNLTGPPTPPELPETAAAVEDGRIGDDHIKAVTKALDELPAKVAPADREAAERTLARHATEQDAAFVTAIGHAIADRLNPDGNFTDEDRARRRNLVLGRQGPDGMSRLSGCVDPEARAHLEAVFAAVRPGHRQPDGSAGRDTRSSGQRDHDALKLALRHGIESGAMGTHRGVPVTVIVTTKLADLDQAARTMADPDVPMPAPARTGGGSRLPMRDLIRMAANSIHYLVVFDDHSERPLYLGRSKRIATLDHRIICHARDHGCTRPNCSESGYHCEVHHSPDWDPDGRTDADALYFACGADHGAATRGDLQTHVTEQGRLAWTDGTSPPQINHLHHPEELLDDPHADP</sequence>
<feature type="region of interest" description="Disordered" evidence="1">
    <location>
        <begin position="243"/>
        <end position="265"/>
    </location>
</feature>
<evidence type="ECO:0000313" key="4">
    <source>
        <dbReference type="Proteomes" id="UP000466997"/>
    </source>
</evidence>
<proteinExistence type="predicted"/>
<evidence type="ECO:0000256" key="1">
    <source>
        <dbReference type="SAM" id="MobiDB-lite"/>
    </source>
</evidence>
<feature type="region of interest" description="Disordered" evidence="1">
    <location>
        <begin position="436"/>
        <end position="463"/>
    </location>
</feature>
<feature type="compositionally biased region" description="Basic and acidic residues" evidence="1">
    <location>
        <begin position="248"/>
        <end position="265"/>
    </location>
</feature>
<reference evidence="3 4" key="1">
    <citation type="journal article" date="2019" name="Emerg. Microbes Infect.">
        <title>Comprehensive subspecies identification of 175 nontuberculous mycobacteria species based on 7547 genomic profiles.</title>
        <authorList>
            <person name="Matsumoto Y."/>
            <person name="Kinjo T."/>
            <person name="Motooka D."/>
            <person name="Nabeya D."/>
            <person name="Jung N."/>
            <person name="Uechi K."/>
            <person name="Horii T."/>
            <person name="Iida T."/>
            <person name="Fujita J."/>
            <person name="Nakamura S."/>
        </authorList>
    </citation>
    <scope>NUCLEOTIDE SEQUENCE [LARGE SCALE GENOMIC DNA]</scope>
    <source>
        <strain evidence="3 4">JCM 6391</strain>
    </source>
</reference>
<evidence type="ECO:0000259" key="2">
    <source>
        <dbReference type="Pfam" id="PF02720"/>
    </source>
</evidence>
<dbReference type="EMBL" id="AP022562">
    <property type="protein sequence ID" value="BBX11182.1"/>
    <property type="molecule type" value="Genomic_DNA"/>
</dbReference>
<keyword evidence="4" id="KW-1185">Reference proteome</keyword>
<accession>A0A7I7JJP8</accession>
<dbReference type="Pfam" id="PF02720">
    <property type="entry name" value="DUF222"/>
    <property type="match status" value="1"/>
</dbReference>
<dbReference type="InterPro" id="IPR003870">
    <property type="entry name" value="DUF222"/>
</dbReference>